<sequence>MKTGDAQLGGRLEGVKDPWIHGFTDAQSAQLWQTVADNPSRLLPSDCLNIAGVGQPTVSTTNASFILPKYHVEKGLRVLFPAGCRGFLYLSNADEAQSSWQIRFRVTDSDSPESFESGTDLLRPDQKPWSVTLKSLGETKSVVLQELLLKDGLISDAPVSLDVNSDDPFINRSLQPPARPRSVQTLDHTRLCPSDYLDLAGLKYPTISTQNANFRVGYTAIGHNRIPFPPSARGFLYLRASAEEPQIMWQIRFRITDNDSPESFKSGSDLLYPNQTSWFISLAALKSDRKEYFALRELLVRHELDIEHLVEKCIAGHGPISRPIINSLGQLFHVDFGYQAFKLEFVGFGEDSAFECRITSPLCTFVSPSGTDHTIKQTPYAGSALCCFEAYSSPSSTHPNTLALRIMKMVTPVSTVKPEFAHRIPLPQEGELLMRYTRQQKGMDGRVARTLDPRPWTLDACTTGHPVVQAILRGETVR</sequence>
<dbReference type="EMBL" id="KV417508">
    <property type="protein sequence ID" value="KZP27523.1"/>
    <property type="molecule type" value="Genomic_DNA"/>
</dbReference>
<accession>A0A166QTP1</accession>
<dbReference type="Proteomes" id="UP000076532">
    <property type="component" value="Unassembled WGS sequence"/>
</dbReference>
<dbReference type="AlphaFoldDB" id="A0A166QTP1"/>
<keyword evidence="2" id="KW-1185">Reference proteome</keyword>
<dbReference type="OrthoDB" id="2839137at2759"/>
<gene>
    <name evidence="1" type="ORF">FIBSPDRAFT_1040078</name>
</gene>
<evidence type="ECO:0000313" key="2">
    <source>
        <dbReference type="Proteomes" id="UP000076532"/>
    </source>
</evidence>
<protein>
    <submittedName>
        <fullName evidence="1">Uncharacterized protein</fullName>
    </submittedName>
</protein>
<name>A0A166QTP1_9AGAM</name>
<reference evidence="1 2" key="1">
    <citation type="journal article" date="2016" name="Mol. Biol. Evol.">
        <title>Comparative Genomics of Early-Diverging Mushroom-Forming Fungi Provides Insights into the Origins of Lignocellulose Decay Capabilities.</title>
        <authorList>
            <person name="Nagy L.G."/>
            <person name="Riley R."/>
            <person name="Tritt A."/>
            <person name="Adam C."/>
            <person name="Daum C."/>
            <person name="Floudas D."/>
            <person name="Sun H."/>
            <person name="Yadav J.S."/>
            <person name="Pangilinan J."/>
            <person name="Larsson K.H."/>
            <person name="Matsuura K."/>
            <person name="Barry K."/>
            <person name="Labutti K."/>
            <person name="Kuo R."/>
            <person name="Ohm R.A."/>
            <person name="Bhattacharya S.S."/>
            <person name="Shirouzu T."/>
            <person name="Yoshinaga Y."/>
            <person name="Martin F.M."/>
            <person name="Grigoriev I.V."/>
            <person name="Hibbett D.S."/>
        </authorList>
    </citation>
    <scope>NUCLEOTIDE SEQUENCE [LARGE SCALE GENOMIC DNA]</scope>
    <source>
        <strain evidence="1 2">CBS 109695</strain>
    </source>
</reference>
<proteinExistence type="predicted"/>
<evidence type="ECO:0000313" key="1">
    <source>
        <dbReference type="EMBL" id="KZP27523.1"/>
    </source>
</evidence>
<organism evidence="1 2">
    <name type="scientific">Athelia psychrophila</name>
    <dbReference type="NCBI Taxonomy" id="1759441"/>
    <lineage>
        <taxon>Eukaryota</taxon>
        <taxon>Fungi</taxon>
        <taxon>Dikarya</taxon>
        <taxon>Basidiomycota</taxon>
        <taxon>Agaricomycotina</taxon>
        <taxon>Agaricomycetes</taxon>
        <taxon>Agaricomycetidae</taxon>
        <taxon>Atheliales</taxon>
        <taxon>Atheliaceae</taxon>
        <taxon>Athelia</taxon>
    </lineage>
</organism>